<feature type="domain" description="DUF4369" evidence="1">
    <location>
        <begin position="32"/>
        <end position="119"/>
    </location>
</feature>
<keyword evidence="3" id="KW-1185">Reference proteome</keyword>
<dbReference type="PANTHER" id="PTHR24104">
    <property type="entry name" value="E3 UBIQUITIN-PROTEIN LIGASE NHLRC1-RELATED"/>
    <property type="match status" value="1"/>
</dbReference>
<dbReference type="Gene3D" id="2.120.10.30">
    <property type="entry name" value="TolB, C-terminal domain"/>
    <property type="match status" value="2"/>
</dbReference>
<evidence type="ECO:0000313" key="3">
    <source>
        <dbReference type="Proteomes" id="UP000732105"/>
    </source>
</evidence>
<dbReference type="Pfam" id="PF14289">
    <property type="entry name" value="DUF4369"/>
    <property type="match status" value="1"/>
</dbReference>
<dbReference type="RefSeq" id="WP_171597333.1">
    <property type="nucleotide sequence ID" value="NZ_RZNH01000051.1"/>
</dbReference>
<evidence type="ECO:0000259" key="1">
    <source>
        <dbReference type="Pfam" id="PF14289"/>
    </source>
</evidence>
<organism evidence="2 3">
    <name type="scientific">Marinifilum caeruleilacunae</name>
    <dbReference type="NCBI Taxonomy" id="2499076"/>
    <lineage>
        <taxon>Bacteria</taxon>
        <taxon>Pseudomonadati</taxon>
        <taxon>Bacteroidota</taxon>
        <taxon>Bacteroidia</taxon>
        <taxon>Marinilabiliales</taxon>
        <taxon>Marinifilaceae</taxon>
    </lineage>
</organism>
<comment type="caution">
    <text evidence="2">The sequence shown here is derived from an EMBL/GenBank/DDBJ whole genome shotgun (WGS) entry which is preliminary data.</text>
</comment>
<sequence length="527" mass="58257">MNYRTVLLLIFVISMAVSCKNTKKDKAPKGEFVLTGTIEGLPSGKVYLLNKATQWKDSVLVTNGSFTYKGSFVEPTMLALMGEQGYMTQFFAENAKITVTGKFGDMTSFKAVGGKANTDKAICDEAIQQMQKEQNFSRNVMMELYNPATTDARRKEVEAIMAKIEDERNKIEMDFIKNHPASYYSLYLVWVKSHGSSTSEMKEWLALLDASLKNSTTYNEMIAQLKKMEKTEVSLEDFVKEASNVSYKVDDQYKGTTLKNVVYLGMFSNNNLCALQSDGTILSVNPKGEKVSEFKAGIKGQAASIAIDKNDNIYVMDVQQEMVKKKVRGRVHSYPNPIGVECTVYNSKGEKQRAFKCEENITASGARVLEGKLLVSDNRGGMIGIYDAQTGKIISKIPEMRPCCGILDFSVNKKNQLVVANLGAFRIQSFDLSGKSLMEFGKRGKSLEDFHGCCNPVSVASLNNGALVTVEKDPTRVKVFSKEGAKQIEGIQELVKGCSYIPMIVDGNDNLYLASGEKGLVKCVVKS</sequence>
<proteinExistence type="predicted"/>
<name>A0ABX1X1B0_9BACT</name>
<dbReference type="SUPFAM" id="SSF63829">
    <property type="entry name" value="Calcium-dependent phosphotriesterase"/>
    <property type="match status" value="1"/>
</dbReference>
<dbReference type="PANTHER" id="PTHR24104:SF25">
    <property type="entry name" value="PROTEIN LIN-41"/>
    <property type="match status" value="1"/>
</dbReference>
<dbReference type="Proteomes" id="UP000732105">
    <property type="component" value="Unassembled WGS sequence"/>
</dbReference>
<protein>
    <submittedName>
        <fullName evidence="2">DUF4369 domain-containing protein</fullName>
    </submittedName>
</protein>
<dbReference type="InterPro" id="IPR050952">
    <property type="entry name" value="TRIM-NHL_E3_ligases"/>
</dbReference>
<dbReference type="EMBL" id="RZNH01000051">
    <property type="protein sequence ID" value="NOU62072.1"/>
    <property type="molecule type" value="Genomic_DNA"/>
</dbReference>
<dbReference type="InterPro" id="IPR025380">
    <property type="entry name" value="DUF4369"/>
</dbReference>
<dbReference type="InterPro" id="IPR011042">
    <property type="entry name" value="6-blade_b-propeller_TolB-like"/>
</dbReference>
<evidence type="ECO:0000313" key="2">
    <source>
        <dbReference type="EMBL" id="NOU62072.1"/>
    </source>
</evidence>
<dbReference type="PROSITE" id="PS51257">
    <property type="entry name" value="PROKAR_LIPOPROTEIN"/>
    <property type="match status" value="1"/>
</dbReference>
<accession>A0ABX1X1B0</accession>
<gene>
    <name evidence="2" type="ORF">ELS83_19920</name>
</gene>
<reference evidence="2 3" key="1">
    <citation type="submission" date="2018-12" db="EMBL/GenBank/DDBJ databases">
        <title>Marinifilum JC070 sp. nov., a marine bacterium isolated from Yongle Blue Hole in the South China Sea.</title>
        <authorList>
            <person name="Fu T."/>
        </authorList>
    </citation>
    <scope>NUCLEOTIDE SEQUENCE [LARGE SCALE GENOMIC DNA]</scope>
    <source>
        <strain evidence="2 3">JC070</strain>
    </source>
</reference>